<keyword evidence="2" id="KW-1185">Reference proteome</keyword>
<dbReference type="SUPFAM" id="SSF51735">
    <property type="entry name" value="NAD(P)-binding Rossmann-fold domains"/>
    <property type="match status" value="1"/>
</dbReference>
<evidence type="ECO:0000313" key="1">
    <source>
        <dbReference type="EMBL" id="SDY16812.1"/>
    </source>
</evidence>
<reference evidence="2" key="1">
    <citation type="submission" date="2016-10" db="EMBL/GenBank/DDBJ databases">
        <authorList>
            <person name="Varghese N."/>
            <person name="Submissions S."/>
        </authorList>
    </citation>
    <scope>NUCLEOTIDE SEQUENCE [LARGE SCALE GENOMIC DNA]</scope>
    <source>
        <strain evidence="2">CGMCC 4.3530</strain>
    </source>
</reference>
<evidence type="ECO:0000313" key="2">
    <source>
        <dbReference type="Proteomes" id="UP000199529"/>
    </source>
</evidence>
<accession>A0A1H3HMX0</accession>
<dbReference type="EMBL" id="FNOK01000021">
    <property type="protein sequence ID" value="SDY16812.1"/>
    <property type="molecule type" value="Genomic_DNA"/>
</dbReference>
<proteinExistence type="predicted"/>
<name>A0A1H3HMX0_9PSEU</name>
<dbReference type="STRING" id="418495.SAMN05216215_102116"/>
<gene>
    <name evidence="1" type="ORF">SAMN05216215_102116</name>
</gene>
<organism evidence="1 2">
    <name type="scientific">Saccharopolyspora shandongensis</name>
    <dbReference type="NCBI Taxonomy" id="418495"/>
    <lineage>
        <taxon>Bacteria</taxon>
        <taxon>Bacillati</taxon>
        <taxon>Actinomycetota</taxon>
        <taxon>Actinomycetes</taxon>
        <taxon>Pseudonocardiales</taxon>
        <taxon>Pseudonocardiaceae</taxon>
        <taxon>Saccharopolyspora</taxon>
    </lineage>
</organism>
<sequence>MSDLGRLDGYVDAIGRMHRRPMEDYGLTDWEHDFTVDLAHAFLAAHALCPWSVTDRSSTCPA</sequence>
<dbReference type="RefSeq" id="WP_093268231.1">
    <property type="nucleotide sequence ID" value="NZ_FNOK01000021.1"/>
</dbReference>
<dbReference type="InterPro" id="IPR036291">
    <property type="entry name" value="NAD(P)-bd_dom_sf"/>
</dbReference>
<dbReference type="Proteomes" id="UP000199529">
    <property type="component" value="Unassembled WGS sequence"/>
</dbReference>
<protein>
    <submittedName>
        <fullName evidence="1">Uncharacterized protein</fullName>
    </submittedName>
</protein>
<dbReference type="AlphaFoldDB" id="A0A1H3HMX0"/>